<dbReference type="OrthoDB" id="1736849at2"/>
<dbReference type="AlphaFoldDB" id="A0A540WVL1"/>
<organism evidence="1 2">
    <name type="scientific">Myxococcus llanfairpwllgwyngyllgogerychwyrndrobwllllantysiliogogogochensis</name>
    <dbReference type="NCBI Taxonomy" id="2590453"/>
    <lineage>
        <taxon>Bacteria</taxon>
        <taxon>Pseudomonadati</taxon>
        <taxon>Myxococcota</taxon>
        <taxon>Myxococcia</taxon>
        <taxon>Myxococcales</taxon>
        <taxon>Cystobacterineae</taxon>
        <taxon>Myxococcaceae</taxon>
        <taxon>Myxococcus</taxon>
    </lineage>
</organism>
<reference evidence="1 2" key="1">
    <citation type="submission" date="2019-06" db="EMBL/GenBank/DDBJ databases">
        <authorList>
            <person name="Livingstone P."/>
            <person name="Whitworth D."/>
        </authorList>
    </citation>
    <scope>NUCLEOTIDE SEQUENCE [LARGE SCALE GENOMIC DNA]</scope>
    <source>
        <strain evidence="1 2">AM401</strain>
    </source>
</reference>
<sequence length="339" mass="36423">MRYSNVQFIAWCIHTGPRKLGDGVEEYAGLSTESADIAARVELVARALDAARDCPETTRDDPETLKVFMLPEFFFRGSTGAYSMDGVQALVAALQSRVKDEARWAHWLFVFGSTVGKSFQTRPASFFERLFGPKYVIDTSKPIEAYNYVLVQKGGFTYASAGPEFAEAVLKRRQSGMDFIPVSGGGGGIAGARVHYLPPTREYGTTSEVQVASYDGNSVFVRDQLTLGVEICLDHAAQRLKKASGLPPIDLQLVPSCGMTLKADSLVARSGGYAFNCDGYANYDTGVLGANSQVRAMDSGDVAVVAKASLDVTGVNVAALFARGAGEVRVYPALPLPKD</sequence>
<gene>
    <name evidence="1" type="ORF">FJV41_25855</name>
</gene>
<name>A0A540WVL1_9BACT</name>
<evidence type="ECO:0000313" key="1">
    <source>
        <dbReference type="EMBL" id="TQF13051.1"/>
    </source>
</evidence>
<evidence type="ECO:0000313" key="2">
    <source>
        <dbReference type="Proteomes" id="UP000315369"/>
    </source>
</evidence>
<dbReference type="EMBL" id="VIFM01000114">
    <property type="protein sequence ID" value="TQF13051.1"/>
    <property type="molecule type" value="Genomic_DNA"/>
</dbReference>
<dbReference type="Proteomes" id="UP000315369">
    <property type="component" value="Unassembled WGS sequence"/>
</dbReference>
<evidence type="ECO:0008006" key="3">
    <source>
        <dbReference type="Google" id="ProtNLM"/>
    </source>
</evidence>
<keyword evidence="2" id="KW-1185">Reference proteome</keyword>
<accession>A0A540WVL1</accession>
<dbReference type="RefSeq" id="WP_141645220.1">
    <property type="nucleotide sequence ID" value="NZ_VIFM01000114.1"/>
</dbReference>
<proteinExistence type="predicted"/>
<comment type="caution">
    <text evidence="1">The sequence shown here is derived from an EMBL/GenBank/DDBJ whole genome shotgun (WGS) entry which is preliminary data.</text>
</comment>
<protein>
    <recommendedName>
        <fullName evidence="3">CN hydrolase domain-containing protein</fullName>
    </recommendedName>
</protein>